<accession>A0A1G8BPJ3</accession>
<dbReference type="STRING" id="930129.SAMN05216352_10138"/>
<reference evidence="2 3" key="1">
    <citation type="submission" date="2016-10" db="EMBL/GenBank/DDBJ databases">
        <authorList>
            <person name="de Groot N.N."/>
        </authorList>
    </citation>
    <scope>NUCLEOTIDE SEQUENCE [LARGE SCALE GENOMIC DNA]</scope>
    <source>
        <strain evidence="3">P4B,CCM 7963,CECT 7998,DSM 25260,IBRC-M 10614,KCTC 13821</strain>
    </source>
</reference>
<feature type="transmembrane region" description="Helical" evidence="1">
    <location>
        <begin position="69"/>
        <end position="87"/>
    </location>
</feature>
<feature type="transmembrane region" description="Helical" evidence="1">
    <location>
        <begin position="108"/>
        <end position="129"/>
    </location>
</feature>
<sequence length="133" mass="14185">MVIEIVQVVGFGLIATFLIMVINEQKPVIALAIALVTGAMIFLFIMAPLQAALELISTLSGQAGINNMYIQTLLKIIGIAYLSEFGAHIARDADQESIASKIELAGKMMIIMMAIPIFQVLIETVLALIPGGA</sequence>
<name>A0A1G8BPJ3_9BACI</name>
<feature type="transmembrane region" description="Helical" evidence="1">
    <location>
        <begin position="29"/>
        <end position="49"/>
    </location>
</feature>
<dbReference type="AlphaFoldDB" id="A0A1G8BPJ3"/>
<dbReference type="Pfam" id="PF06686">
    <property type="entry name" value="SpoIIIAC"/>
    <property type="match status" value="2"/>
</dbReference>
<proteinExistence type="predicted"/>
<dbReference type="InterPro" id="IPR014211">
    <property type="entry name" value="Spore_III_AD"/>
</dbReference>
<evidence type="ECO:0000313" key="2">
    <source>
        <dbReference type="EMBL" id="SDH35071.1"/>
    </source>
</evidence>
<dbReference type="NCBIfam" id="TIGR02849">
    <property type="entry name" value="spore_III_AD"/>
    <property type="match status" value="1"/>
</dbReference>
<dbReference type="EMBL" id="FNDU01000001">
    <property type="protein sequence ID" value="SDH35071.1"/>
    <property type="molecule type" value="Genomic_DNA"/>
</dbReference>
<keyword evidence="3" id="KW-1185">Reference proteome</keyword>
<dbReference type="Proteomes" id="UP000199017">
    <property type="component" value="Unassembled WGS sequence"/>
</dbReference>
<protein>
    <submittedName>
        <fullName evidence="2">Stage III sporulation protein AD</fullName>
    </submittedName>
</protein>
<evidence type="ECO:0000313" key="3">
    <source>
        <dbReference type="Proteomes" id="UP000199017"/>
    </source>
</evidence>
<keyword evidence="1" id="KW-0812">Transmembrane</keyword>
<feature type="transmembrane region" description="Helical" evidence="1">
    <location>
        <begin position="6"/>
        <end position="22"/>
    </location>
</feature>
<evidence type="ECO:0000256" key="1">
    <source>
        <dbReference type="SAM" id="Phobius"/>
    </source>
</evidence>
<dbReference type="InterPro" id="IPR025664">
    <property type="entry name" value="Spore_III_AC/AD"/>
</dbReference>
<keyword evidence="1" id="KW-1133">Transmembrane helix</keyword>
<keyword evidence="1" id="KW-0472">Membrane</keyword>
<gene>
    <name evidence="2" type="ORF">SAMN05216352_10138</name>
</gene>
<organism evidence="2 3">
    <name type="scientific">Alteribacillus bidgolensis</name>
    <dbReference type="NCBI Taxonomy" id="930129"/>
    <lineage>
        <taxon>Bacteria</taxon>
        <taxon>Bacillati</taxon>
        <taxon>Bacillota</taxon>
        <taxon>Bacilli</taxon>
        <taxon>Bacillales</taxon>
        <taxon>Bacillaceae</taxon>
        <taxon>Alteribacillus</taxon>
    </lineage>
</organism>